<comment type="caution">
    <text evidence="8">The sequence shown here is derived from an EMBL/GenBank/DDBJ whole genome shotgun (WGS) entry which is preliminary data.</text>
</comment>
<dbReference type="PANTHER" id="PTHR30288">
    <property type="entry name" value="FLAGELLAR CAP/ASSEMBLY PROTEIN FLID"/>
    <property type="match status" value="1"/>
</dbReference>
<dbReference type="RefSeq" id="WP_317942515.1">
    <property type="nucleotide sequence ID" value="NZ_JAUBDI010000003.1"/>
</dbReference>
<comment type="subunit">
    <text evidence="2 5">Homopentamer.</text>
</comment>
<evidence type="ECO:0000256" key="2">
    <source>
        <dbReference type="ARBA" id="ARBA00011255"/>
    </source>
</evidence>
<protein>
    <recommendedName>
        <fullName evidence="5">Flagellar hook-associated protein 2</fullName>
        <shortName evidence="5">HAP2</shortName>
    </recommendedName>
    <alternativeName>
        <fullName evidence="5">Flagellar cap protein</fullName>
    </alternativeName>
</protein>
<evidence type="ECO:0000256" key="1">
    <source>
        <dbReference type="ARBA" id="ARBA00009764"/>
    </source>
</evidence>
<sequence>MRISGLATGMDTEQIIKDMMTAHRIPLDKITQKKQYLQWQLDDYRSMNRNLRDTAYKVTDTMGRQATFMQKTVSISNPDAVGIKGLSANAEFAGTIEISQLAKQATYQGRDKDRVFAEDADLSKKLSELNITGVQKISITAPGKNGVIETKEVEIDTDQHTIQSALDKISKETGVTAFYDQHTGKIAMTSKESGKGDITVSGDFSVSIKLDGGTGVPGQNAQFTFNGLTTERSSNTFNINGFEVNLKQVTTGPVTFSSAPDTDKILESVVKFVDDYNKLIDELHTKIREPKYRNFQPLSDEQKKEMKEKEIELWEEKAKSGTLRNDPTVASMLTELRQMMSSSVTMSDGTKISLKDIGIEPIKDFKENGKLKIDEDKLRKAISENPNQVYEVFGKPAKDADKGGIAAQFRKTVDNTISVISQKAGSTGSVSDSFTLGRTMKSMDKQIERFEDRLKMTEDRLWRQFTAMERAIQRANAQSASLMGAFGGGGM</sequence>
<keyword evidence="9" id="KW-1185">Reference proteome</keyword>
<proteinExistence type="inferred from homology"/>
<evidence type="ECO:0000313" key="9">
    <source>
        <dbReference type="Proteomes" id="UP001282284"/>
    </source>
</evidence>
<dbReference type="PANTHER" id="PTHR30288:SF0">
    <property type="entry name" value="FLAGELLAR HOOK-ASSOCIATED PROTEIN 2"/>
    <property type="match status" value="1"/>
</dbReference>
<keyword evidence="5" id="KW-0964">Secreted</keyword>
<organism evidence="8 9">
    <name type="scientific">Sporosarcina saromensis</name>
    <dbReference type="NCBI Taxonomy" id="359365"/>
    <lineage>
        <taxon>Bacteria</taxon>
        <taxon>Bacillati</taxon>
        <taxon>Bacillota</taxon>
        <taxon>Bacilli</taxon>
        <taxon>Bacillales</taxon>
        <taxon>Caryophanaceae</taxon>
        <taxon>Sporosarcina</taxon>
    </lineage>
</organism>
<evidence type="ECO:0000259" key="6">
    <source>
        <dbReference type="Pfam" id="PF02465"/>
    </source>
</evidence>
<reference evidence="8 9" key="1">
    <citation type="submission" date="2023-06" db="EMBL/GenBank/DDBJ databases">
        <title>Sporosarcina sp. nov., isolated from Korean traditional fermented seafood 'Jeotgal'.</title>
        <authorList>
            <person name="Yang A.I."/>
            <person name="Shin N.-R."/>
        </authorList>
    </citation>
    <scope>NUCLEOTIDE SEQUENCE [LARGE SCALE GENOMIC DNA]</scope>
    <source>
        <strain evidence="8 9">KCTC13119</strain>
    </source>
</reference>
<keyword evidence="8" id="KW-0966">Cell projection</keyword>
<dbReference type="Pfam" id="PF07195">
    <property type="entry name" value="FliD_C"/>
    <property type="match status" value="1"/>
</dbReference>
<keyword evidence="8" id="KW-0969">Cilium</keyword>
<evidence type="ECO:0000256" key="4">
    <source>
        <dbReference type="ARBA" id="ARBA00023143"/>
    </source>
</evidence>
<accession>A0ABU4G6L9</accession>
<evidence type="ECO:0000256" key="5">
    <source>
        <dbReference type="RuleBase" id="RU362066"/>
    </source>
</evidence>
<dbReference type="Pfam" id="PF02465">
    <property type="entry name" value="FliD_N"/>
    <property type="match status" value="1"/>
</dbReference>
<keyword evidence="8" id="KW-0282">Flagellum</keyword>
<gene>
    <name evidence="8" type="ORF">QT711_05510</name>
</gene>
<dbReference type="Proteomes" id="UP001282284">
    <property type="component" value="Unassembled WGS sequence"/>
</dbReference>
<keyword evidence="3" id="KW-0175">Coiled coil</keyword>
<feature type="domain" description="Flagellar hook-associated protein 2 C-terminal" evidence="7">
    <location>
        <begin position="218"/>
        <end position="477"/>
    </location>
</feature>
<evidence type="ECO:0000256" key="3">
    <source>
        <dbReference type="ARBA" id="ARBA00023054"/>
    </source>
</evidence>
<keyword evidence="4 5" id="KW-0975">Bacterial flagellum</keyword>
<comment type="similarity">
    <text evidence="1 5">Belongs to the FliD family.</text>
</comment>
<evidence type="ECO:0000259" key="7">
    <source>
        <dbReference type="Pfam" id="PF07195"/>
    </source>
</evidence>
<dbReference type="InterPro" id="IPR003481">
    <property type="entry name" value="FliD_N"/>
</dbReference>
<dbReference type="InterPro" id="IPR010809">
    <property type="entry name" value="FliD_C"/>
</dbReference>
<dbReference type="EMBL" id="JAUBDI010000003">
    <property type="protein sequence ID" value="MDW0112632.1"/>
    <property type="molecule type" value="Genomic_DNA"/>
</dbReference>
<comment type="function">
    <text evidence="5">Required for morphogenesis and for the elongation of the flagellar filament by facilitating polymerization of the flagellin monomers at the tip of growing filament. Forms a capping structure, which prevents flagellin subunits (transported through the central channel of the flagellum) from leaking out without polymerization at the distal end.</text>
</comment>
<feature type="domain" description="Flagellar hook-associated protein 2 N-terminal" evidence="6">
    <location>
        <begin position="8"/>
        <end position="104"/>
    </location>
</feature>
<comment type="subcellular location">
    <subcellularLocation>
        <location evidence="5">Secreted</location>
    </subcellularLocation>
    <subcellularLocation>
        <location evidence="5">Bacterial flagellum</location>
    </subcellularLocation>
</comment>
<dbReference type="InterPro" id="IPR040026">
    <property type="entry name" value="FliD"/>
</dbReference>
<name>A0ABU4G6L9_9BACL</name>
<dbReference type="NCBIfam" id="NF005833">
    <property type="entry name" value="PRK07737.1"/>
    <property type="match status" value="1"/>
</dbReference>
<evidence type="ECO:0000313" key="8">
    <source>
        <dbReference type="EMBL" id="MDW0112632.1"/>
    </source>
</evidence>